<keyword evidence="4 8" id="KW-0812">Transmembrane</keyword>
<dbReference type="CDD" id="cd18179">
    <property type="entry name" value="ATP-synt_Vo_Ao_c_NTPK_rpt1"/>
    <property type="match status" value="1"/>
</dbReference>
<protein>
    <submittedName>
        <fullName evidence="10">V-type ATP synthase subunit K</fullName>
    </submittedName>
</protein>
<comment type="caution">
    <text evidence="10">The sequence shown here is derived from an EMBL/GenBank/DDBJ whole genome shotgun (WGS) entry which is preliminary data.</text>
</comment>
<comment type="similarity">
    <text evidence="2">Belongs to the V-ATPase proteolipid subunit family.</text>
</comment>
<feature type="domain" description="V-ATPase proteolipid subunit C-like" evidence="9">
    <location>
        <begin position="11"/>
        <end position="69"/>
    </location>
</feature>
<dbReference type="InterPro" id="IPR002379">
    <property type="entry name" value="ATPase_proteolipid_c-like_dom"/>
</dbReference>
<organism evidence="10 11">
    <name type="scientific">Catonella massiliensis</name>
    <dbReference type="NCBI Taxonomy" id="2799636"/>
    <lineage>
        <taxon>Bacteria</taxon>
        <taxon>Bacillati</taxon>
        <taxon>Bacillota</taxon>
        <taxon>Clostridia</taxon>
        <taxon>Lachnospirales</taxon>
        <taxon>Lachnospiraceae</taxon>
        <taxon>Catonella</taxon>
    </lineage>
</organism>
<feature type="transmembrane region" description="Helical" evidence="8">
    <location>
        <begin position="141"/>
        <end position="159"/>
    </location>
</feature>
<dbReference type="Pfam" id="PF00137">
    <property type="entry name" value="ATP-synt_C"/>
    <property type="match status" value="2"/>
</dbReference>
<evidence type="ECO:0000256" key="8">
    <source>
        <dbReference type="SAM" id="Phobius"/>
    </source>
</evidence>
<reference evidence="10 11" key="1">
    <citation type="submission" date="2021-01" db="EMBL/GenBank/DDBJ databases">
        <title>Isolation and description of Catonella massiliensis sp. nov., a novel Catonella species, isolated from a stable periodontitis subject.</title>
        <authorList>
            <person name="Antezack A."/>
            <person name="Boxberger M."/>
            <person name="La Scola B."/>
            <person name="Monnet-Corti V."/>
        </authorList>
    </citation>
    <scope>NUCLEOTIDE SEQUENCE [LARGE SCALE GENOMIC DNA]</scope>
    <source>
        <strain evidence="10 11">Marseille-Q4567</strain>
    </source>
</reference>
<evidence type="ECO:0000256" key="6">
    <source>
        <dbReference type="ARBA" id="ARBA00023065"/>
    </source>
</evidence>
<accession>A0ABS1J276</accession>
<keyword evidence="3" id="KW-0813">Transport</keyword>
<feature type="domain" description="V-ATPase proteolipid subunit C-like" evidence="9">
    <location>
        <begin position="93"/>
        <end position="151"/>
    </location>
</feature>
<dbReference type="Proteomes" id="UP000604730">
    <property type="component" value="Unassembled WGS sequence"/>
</dbReference>
<evidence type="ECO:0000256" key="3">
    <source>
        <dbReference type="ARBA" id="ARBA00022448"/>
    </source>
</evidence>
<sequence>MSGLGLFFAVLGAALAAGVAGAGSAKGVGIAGQAAAGVVTDDPSQFGRVLVLQLLPGTQGIYGLLIAFIALLNLGVIGGNVQEISLVKGLAYFAACMPIAIAGYVSAVFQAKAAVASIALAAKRPDQFGKSMIFPSMVETYAILALLVSFLALIGVNGMNF</sequence>
<evidence type="ECO:0000313" key="10">
    <source>
        <dbReference type="EMBL" id="MBK5898120.1"/>
    </source>
</evidence>
<dbReference type="SUPFAM" id="SSF81333">
    <property type="entry name" value="F1F0 ATP synthase subunit C"/>
    <property type="match status" value="2"/>
</dbReference>
<evidence type="ECO:0000256" key="2">
    <source>
        <dbReference type="ARBA" id="ARBA00007296"/>
    </source>
</evidence>
<proteinExistence type="inferred from homology"/>
<dbReference type="InterPro" id="IPR035921">
    <property type="entry name" value="F/V-ATP_Csub_sf"/>
</dbReference>
<feature type="transmembrane region" description="Helical" evidence="8">
    <location>
        <begin position="60"/>
        <end position="78"/>
    </location>
</feature>
<evidence type="ECO:0000256" key="1">
    <source>
        <dbReference type="ARBA" id="ARBA00004141"/>
    </source>
</evidence>
<dbReference type="CDD" id="cd18180">
    <property type="entry name" value="ATP-synt_Vo_Ao_c_NTPK_rpt2"/>
    <property type="match status" value="1"/>
</dbReference>
<evidence type="ECO:0000256" key="7">
    <source>
        <dbReference type="ARBA" id="ARBA00023136"/>
    </source>
</evidence>
<evidence type="ECO:0000256" key="5">
    <source>
        <dbReference type="ARBA" id="ARBA00022989"/>
    </source>
</evidence>
<evidence type="ECO:0000259" key="9">
    <source>
        <dbReference type="Pfam" id="PF00137"/>
    </source>
</evidence>
<evidence type="ECO:0000313" key="11">
    <source>
        <dbReference type="Proteomes" id="UP000604730"/>
    </source>
</evidence>
<keyword evidence="5 8" id="KW-1133">Transmembrane helix</keyword>
<evidence type="ECO:0000256" key="4">
    <source>
        <dbReference type="ARBA" id="ARBA00022692"/>
    </source>
</evidence>
<name>A0ABS1J276_9FIRM</name>
<dbReference type="PANTHER" id="PTHR10263">
    <property type="entry name" value="V-TYPE PROTON ATPASE PROTEOLIPID SUBUNIT"/>
    <property type="match status" value="1"/>
</dbReference>
<keyword evidence="6" id="KW-0406">Ion transport</keyword>
<gene>
    <name evidence="10" type="ORF">JJN12_10090</name>
</gene>
<dbReference type="EMBL" id="JAEPRJ010000001">
    <property type="protein sequence ID" value="MBK5898120.1"/>
    <property type="molecule type" value="Genomic_DNA"/>
</dbReference>
<dbReference type="NCBIfam" id="NF005124">
    <property type="entry name" value="PRK06558.1"/>
    <property type="match status" value="1"/>
</dbReference>
<dbReference type="Gene3D" id="1.20.120.610">
    <property type="entry name" value="lithium bound rotor ring of v- atpase"/>
    <property type="match status" value="1"/>
</dbReference>
<feature type="transmembrane region" description="Helical" evidence="8">
    <location>
        <begin position="90"/>
        <end position="121"/>
    </location>
</feature>
<keyword evidence="11" id="KW-1185">Reference proteome</keyword>
<comment type="subcellular location">
    <subcellularLocation>
        <location evidence="1">Membrane</location>
        <topology evidence="1">Multi-pass membrane protein</topology>
    </subcellularLocation>
</comment>
<keyword evidence="7 8" id="KW-0472">Membrane</keyword>